<dbReference type="EMBL" id="LXQA010209032">
    <property type="protein sequence ID" value="MCI33974.1"/>
    <property type="molecule type" value="Genomic_DNA"/>
</dbReference>
<sequence>RRLGKKAATEEQTKGRCCNLNTDNDKHHTDTRIANQLVRRSGGQPETMNPANLIKFENN</sequence>
<evidence type="ECO:0000313" key="1">
    <source>
        <dbReference type="EMBL" id="MCI33974.1"/>
    </source>
</evidence>
<feature type="non-terminal residue" evidence="1">
    <location>
        <position position="1"/>
    </location>
</feature>
<dbReference type="AlphaFoldDB" id="A0A392RD73"/>
<dbReference type="Proteomes" id="UP000265520">
    <property type="component" value="Unassembled WGS sequence"/>
</dbReference>
<keyword evidence="2" id="KW-1185">Reference proteome</keyword>
<comment type="caution">
    <text evidence="1">The sequence shown here is derived from an EMBL/GenBank/DDBJ whole genome shotgun (WGS) entry which is preliminary data.</text>
</comment>
<proteinExistence type="predicted"/>
<name>A0A392RD73_9FABA</name>
<accession>A0A392RD73</accession>
<reference evidence="1 2" key="1">
    <citation type="journal article" date="2018" name="Front. Plant Sci.">
        <title>Red Clover (Trifolium pratense) and Zigzag Clover (T. medium) - A Picture of Genomic Similarities and Differences.</title>
        <authorList>
            <person name="Dluhosova J."/>
            <person name="Istvanek J."/>
            <person name="Nedelnik J."/>
            <person name="Repkova J."/>
        </authorList>
    </citation>
    <scope>NUCLEOTIDE SEQUENCE [LARGE SCALE GENOMIC DNA]</scope>
    <source>
        <strain evidence="2">cv. 10/8</strain>
        <tissue evidence="1">Leaf</tissue>
    </source>
</reference>
<evidence type="ECO:0000313" key="2">
    <source>
        <dbReference type="Proteomes" id="UP000265520"/>
    </source>
</evidence>
<protein>
    <submittedName>
        <fullName evidence="1">Uncharacterized protein</fullName>
    </submittedName>
</protein>
<organism evidence="1 2">
    <name type="scientific">Trifolium medium</name>
    <dbReference type="NCBI Taxonomy" id="97028"/>
    <lineage>
        <taxon>Eukaryota</taxon>
        <taxon>Viridiplantae</taxon>
        <taxon>Streptophyta</taxon>
        <taxon>Embryophyta</taxon>
        <taxon>Tracheophyta</taxon>
        <taxon>Spermatophyta</taxon>
        <taxon>Magnoliopsida</taxon>
        <taxon>eudicotyledons</taxon>
        <taxon>Gunneridae</taxon>
        <taxon>Pentapetalae</taxon>
        <taxon>rosids</taxon>
        <taxon>fabids</taxon>
        <taxon>Fabales</taxon>
        <taxon>Fabaceae</taxon>
        <taxon>Papilionoideae</taxon>
        <taxon>50 kb inversion clade</taxon>
        <taxon>NPAAA clade</taxon>
        <taxon>Hologalegina</taxon>
        <taxon>IRL clade</taxon>
        <taxon>Trifolieae</taxon>
        <taxon>Trifolium</taxon>
    </lineage>
</organism>